<proteinExistence type="predicted"/>
<feature type="non-terminal residue" evidence="2">
    <location>
        <position position="57"/>
    </location>
</feature>
<dbReference type="Pfam" id="PF22818">
    <property type="entry name" value="ApeI-like"/>
    <property type="match status" value="1"/>
</dbReference>
<protein>
    <recommendedName>
        <fullName evidence="1">ApeI dehydratase-like domain-containing protein</fullName>
    </recommendedName>
</protein>
<reference evidence="3" key="1">
    <citation type="journal article" date="2019" name="Int. J. Syst. Evol. Microbiol.">
        <title>The Global Catalogue of Microorganisms (GCM) 10K type strain sequencing project: providing services to taxonomists for standard genome sequencing and annotation.</title>
        <authorList>
            <consortium name="The Broad Institute Genomics Platform"/>
            <consortium name="The Broad Institute Genome Sequencing Center for Infectious Disease"/>
            <person name="Wu L."/>
            <person name="Ma J."/>
        </authorList>
    </citation>
    <scope>NUCLEOTIDE SEQUENCE [LARGE SCALE GENOMIC DNA]</scope>
    <source>
        <strain evidence="3">JCM 31486</strain>
    </source>
</reference>
<gene>
    <name evidence="2" type="ORF">ACFQ1S_45595</name>
</gene>
<dbReference type="Gene3D" id="3.10.129.10">
    <property type="entry name" value="Hotdog Thioesterase"/>
    <property type="match status" value="1"/>
</dbReference>
<name>A0ABW3MQI9_9PSEU</name>
<dbReference type="InterPro" id="IPR054545">
    <property type="entry name" value="ApeI-like"/>
</dbReference>
<comment type="caution">
    <text evidence="2">The sequence shown here is derived from an EMBL/GenBank/DDBJ whole genome shotgun (WGS) entry which is preliminary data.</text>
</comment>
<evidence type="ECO:0000313" key="2">
    <source>
        <dbReference type="EMBL" id="MFD1052348.1"/>
    </source>
</evidence>
<dbReference type="EMBL" id="JBHTIS010004344">
    <property type="protein sequence ID" value="MFD1052348.1"/>
    <property type="molecule type" value="Genomic_DNA"/>
</dbReference>
<evidence type="ECO:0000313" key="3">
    <source>
        <dbReference type="Proteomes" id="UP001597045"/>
    </source>
</evidence>
<accession>A0ABW3MQI9</accession>
<feature type="domain" description="ApeI dehydratase-like" evidence="1">
    <location>
        <begin position="16"/>
        <end position="52"/>
    </location>
</feature>
<dbReference type="SUPFAM" id="SSF54637">
    <property type="entry name" value="Thioesterase/thiol ester dehydrase-isomerase"/>
    <property type="match status" value="1"/>
</dbReference>
<keyword evidence="3" id="KW-1185">Reference proteome</keyword>
<sequence length="57" mass="6108">MSLVKADVRVVRPYADGTAETAIDIDPSEPVFAGHYPHYPIFPGVCVVDSVHRGALA</sequence>
<organism evidence="2 3">
    <name type="scientific">Kibdelosporangium lantanae</name>
    <dbReference type="NCBI Taxonomy" id="1497396"/>
    <lineage>
        <taxon>Bacteria</taxon>
        <taxon>Bacillati</taxon>
        <taxon>Actinomycetota</taxon>
        <taxon>Actinomycetes</taxon>
        <taxon>Pseudonocardiales</taxon>
        <taxon>Pseudonocardiaceae</taxon>
        <taxon>Kibdelosporangium</taxon>
    </lineage>
</organism>
<dbReference type="InterPro" id="IPR029069">
    <property type="entry name" value="HotDog_dom_sf"/>
</dbReference>
<dbReference type="Proteomes" id="UP001597045">
    <property type="component" value="Unassembled WGS sequence"/>
</dbReference>
<evidence type="ECO:0000259" key="1">
    <source>
        <dbReference type="Pfam" id="PF22818"/>
    </source>
</evidence>